<dbReference type="Gene3D" id="3.50.50.60">
    <property type="entry name" value="FAD/NAD(P)-binding domain"/>
    <property type="match status" value="2"/>
</dbReference>
<dbReference type="RefSeq" id="WP_202720628.1">
    <property type="nucleotide sequence ID" value="NZ_BPEX01000001.1"/>
</dbReference>
<dbReference type="SUPFAM" id="SSF54373">
    <property type="entry name" value="FAD-linked reductases, C-terminal domain"/>
    <property type="match status" value="1"/>
</dbReference>
<evidence type="ECO:0000313" key="4">
    <source>
        <dbReference type="Proteomes" id="UP000604898"/>
    </source>
</evidence>
<evidence type="ECO:0000256" key="1">
    <source>
        <dbReference type="ARBA" id="ARBA00023002"/>
    </source>
</evidence>
<dbReference type="PANTHER" id="PTHR13847:SF289">
    <property type="entry name" value="GLYCINE OXIDASE"/>
    <property type="match status" value="1"/>
</dbReference>
<dbReference type="Gene3D" id="3.30.9.10">
    <property type="entry name" value="D-Amino Acid Oxidase, subunit A, domain 2"/>
    <property type="match status" value="1"/>
</dbReference>
<gene>
    <name evidence="3" type="ORF">JMA39_04495</name>
</gene>
<accession>A0ABS1SYN3</accession>
<protein>
    <submittedName>
        <fullName evidence="3">FAD-dependent oxidoreductase</fullName>
    </submittedName>
</protein>
<evidence type="ECO:0000313" key="3">
    <source>
        <dbReference type="EMBL" id="MBL4912396.1"/>
    </source>
</evidence>
<dbReference type="EMBL" id="JAESVD010000002">
    <property type="protein sequence ID" value="MBL4912396.1"/>
    <property type="molecule type" value="Genomic_DNA"/>
</dbReference>
<keyword evidence="4" id="KW-1185">Reference proteome</keyword>
<dbReference type="Pfam" id="PF01266">
    <property type="entry name" value="DAO"/>
    <property type="match status" value="1"/>
</dbReference>
<dbReference type="Proteomes" id="UP000604898">
    <property type="component" value="Unassembled WGS sequence"/>
</dbReference>
<proteinExistence type="predicted"/>
<keyword evidence="1" id="KW-0560">Oxidoreductase</keyword>
<dbReference type="InterPro" id="IPR036188">
    <property type="entry name" value="FAD/NAD-bd_sf"/>
</dbReference>
<dbReference type="SUPFAM" id="SSF51905">
    <property type="entry name" value="FAD/NAD(P)-binding domain"/>
    <property type="match status" value="1"/>
</dbReference>
<feature type="domain" description="FAD dependent oxidoreductase" evidence="2">
    <location>
        <begin position="17"/>
        <end position="421"/>
    </location>
</feature>
<organism evidence="3 4">
    <name type="scientific">Shewanella schlegeliana</name>
    <dbReference type="NCBI Taxonomy" id="190308"/>
    <lineage>
        <taxon>Bacteria</taxon>
        <taxon>Pseudomonadati</taxon>
        <taxon>Pseudomonadota</taxon>
        <taxon>Gammaproteobacteria</taxon>
        <taxon>Alteromonadales</taxon>
        <taxon>Shewanellaceae</taxon>
        <taxon>Shewanella</taxon>
    </lineage>
</organism>
<evidence type="ECO:0000259" key="2">
    <source>
        <dbReference type="Pfam" id="PF01266"/>
    </source>
</evidence>
<name>A0ABS1SYN3_9GAMM</name>
<sequence length="441" mass="47871">MTVQQMKNAPKDTAVKDVAVIGGGIIGVCSAYYLHKAGKSVVVIDKDEIGKACSFGNAGYITPSHFIPLAASGMIQKGLKWMLNPQSPFYVRPSLNVDFLKWLLSFAKKCTPQHTLANQQAILDINLKSLELYQALHLEAEFDFEFHQNGLLMLCNTQQGLNDEATTVAAANKLGLKAKMLTPKDLQQLEPDIQLDVIGASFYPEDAHIAPYEFIVAMKNYLAAQGVEFRQRTEITGFTKDTTNSKIRSAITADGEIRAADFVLANGAWSPKLAKQLGFSLPVQPGKGICISFDSPPVKEGAKLECRTPFILSEAKVAVSPLDNGIRFGGTMELGVLSSQESSGISLNRIKGLTKSAARYLPDLDTTQVKSEEFWSGFRPCSPDGLPIIGRVDTLANLTLATGHAMMGLSLGPITGKLISEIITKEKTSLDLTPFSPSRFR</sequence>
<dbReference type="PANTHER" id="PTHR13847">
    <property type="entry name" value="SARCOSINE DEHYDROGENASE-RELATED"/>
    <property type="match status" value="1"/>
</dbReference>
<reference evidence="3 4" key="1">
    <citation type="submission" date="2021-01" db="EMBL/GenBank/DDBJ databases">
        <title>Genome sequence of Shewanella schlegeliana JCM 11561.</title>
        <authorList>
            <person name="Zhang H."/>
            <person name="Li C."/>
        </authorList>
    </citation>
    <scope>NUCLEOTIDE SEQUENCE [LARGE SCALE GENOMIC DNA]</scope>
    <source>
        <strain evidence="3 4">JCM 11561</strain>
    </source>
</reference>
<comment type="caution">
    <text evidence="3">The sequence shown here is derived from an EMBL/GenBank/DDBJ whole genome shotgun (WGS) entry which is preliminary data.</text>
</comment>
<dbReference type="InterPro" id="IPR006076">
    <property type="entry name" value="FAD-dep_OxRdtase"/>
</dbReference>